<proteinExistence type="predicted"/>
<dbReference type="AlphaFoldDB" id="A0A4S4KM99"/>
<accession>A0A4S4KM99</accession>
<protein>
    <submittedName>
        <fullName evidence="2">Uncharacterized protein</fullName>
    </submittedName>
</protein>
<dbReference type="EMBL" id="SGPJ01000101">
    <property type="protein sequence ID" value="THG98867.1"/>
    <property type="molecule type" value="Genomic_DNA"/>
</dbReference>
<evidence type="ECO:0000313" key="2">
    <source>
        <dbReference type="EMBL" id="THG98867.1"/>
    </source>
</evidence>
<evidence type="ECO:0000313" key="3">
    <source>
        <dbReference type="Proteomes" id="UP000309038"/>
    </source>
</evidence>
<evidence type="ECO:0000256" key="1">
    <source>
        <dbReference type="SAM" id="MobiDB-lite"/>
    </source>
</evidence>
<name>A0A4S4KM99_9APHY</name>
<organism evidence="2 3">
    <name type="scientific">Hermanssonia centrifuga</name>
    <dbReference type="NCBI Taxonomy" id="98765"/>
    <lineage>
        <taxon>Eukaryota</taxon>
        <taxon>Fungi</taxon>
        <taxon>Dikarya</taxon>
        <taxon>Basidiomycota</taxon>
        <taxon>Agaricomycotina</taxon>
        <taxon>Agaricomycetes</taxon>
        <taxon>Polyporales</taxon>
        <taxon>Meruliaceae</taxon>
        <taxon>Hermanssonia</taxon>
    </lineage>
</organism>
<gene>
    <name evidence="2" type="ORF">EW026_g3389</name>
</gene>
<dbReference type="Proteomes" id="UP000309038">
    <property type="component" value="Unassembled WGS sequence"/>
</dbReference>
<comment type="caution">
    <text evidence="2">The sequence shown here is derived from an EMBL/GenBank/DDBJ whole genome shotgun (WGS) entry which is preliminary data.</text>
</comment>
<feature type="region of interest" description="Disordered" evidence="1">
    <location>
        <begin position="1"/>
        <end position="39"/>
    </location>
</feature>
<reference evidence="2 3" key="1">
    <citation type="submission" date="2019-02" db="EMBL/GenBank/DDBJ databases">
        <title>Genome sequencing of the rare red list fungi Phlebia centrifuga.</title>
        <authorList>
            <person name="Buettner E."/>
            <person name="Kellner H."/>
        </authorList>
    </citation>
    <scope>NUCLEOTIDE SEQUENCE [LARGE SCALE GENOMIC DNA]</scope>
    <source>
        <strain evidence="2 3">DSM 108282</strain>
    </source>
</reference>
<keyword evidence="3" id="KW-1185">Reference proteome</keyword>
<sequence>MRGIVDIGNIREGSLTPTSRTPGMLSPYHITAGRRSDPEQSGWVAKAVLEDKNQSMDYADDYVSHF</sequence>